<dbReference type="AlphaFoldDB" id="A0A9X8ZJ04"/>
<gene>
    <name evidence="1" type="ORF">FC678_06375</name>
</gene>
<dbReference type="RefSeq" id="WP_137023359.1">
    <property type="nucleotide sequence ID" value="NZ_SZNT01000068.1"/>
</dbReference>
<protein>
    <submittedName>
        <fullName evidence="1">Uncharacterized protein</fullName>
    </submittedName>
</protein>
<proteinExistence type="predicted"/>
<evidence type="ECO:0000313" key="2">
    <source>
        <dbReference type="Proteomes" id="UP000309170"/>
    </source>
</evidence>
<sequence>MKFLAGSLSIPVLEFFCIAFFVVAKGVKNIIPSLRYTLLQDAQAIGQVLFLLTKKVKVE</sequence>
<comment type="caution">
    <text evidence="1">The sequence shown here is derived from an EMBL/GenBank/DDBJ whole genome shotgun (WGS) entry which is preliminary data.</text>
</comment>
<organism evidence="1 2">
    <name type="scientific">Peribacillus simplex</name>
    <dbReference type="NCBI Taxonomy" id="1478"/>
    <lineage>
        <taxon>Bacteria</taxon>
        <taxon>Bacillati</taxon>
        <taxon>Bacillota</taxon>
        <taxon>Bacilli</taxon>
        <taxon>Bacillales</taxon>
        <taxon>Bacillaceae</taxon>
        <taxon>Peribacillus</taxon>
    </lineage>
</organism>
<reference evidence="1 2" key="1">
    <citation type="journal article" date="2019" name="Environ. Microbiol.">
        <title>An active ?-lactamase is a part of an orchestrated cell wall stress resistance network of Bacillus subtilis and related rhizosphere species.</title>
        <authorList>
            <person name="Bucher T."/>
            <person name="Keren-Paz A."/>
            <person name="Hausser J."/>
            <person name="Olender T."/>
            <person name="Cytryn E."/>
            <person name="Kolodkin-Gal I."/>
        </authorList>
    </citation>
    <scope>NUCLEOTIDE SEQUENCE [LARGE SCALE GENOMIC DNA]</scope>
    <source>
        <strain evidence="1 2">I4</strain>
    </source>
</reference>
<evidence type="ECO:0000313" key="1">
    <source>
        <dbReference type="EMBL" id="TKH13757.1"/>
    </source>
</evidence>
<dbReference type="EMBL" id="SZNT01000068">
    <property type="protein sequence ID" value="TKH13757.1"/>
    <property type="molecule type" value="Genomic_DNA"/>
</dbReference>
<accession>A0A9X8ZJ04</accession>
<dbReference type="Proteomes" id="UP000309170">
    <property type="component" value="Unassembled WGS sequence"/>
</dbReference>
<name>A0A9X8ZJ04_9BACI</name>